<dbReference type="EMBL" id="MEIA01000555">
    <property type="protein sequence ID" value="OJF09618.1"/>
    <property type="molecule type" value="Genomic_DNA"/>
</dbReference>
<proteinExistence type="predicted"/>
<accession>A0A1K0FX11</accession>
<dbReference type="Proteomes" id="UP000182486">
    <property type="component" value="Unassembled WGS sequence"/>
</dbReference>
<dbReference type="AlphaFoldDB" id="A0A1K0FX11"/>
<keyword evidence="4" id="KW-1185">Reference proteome</keyword>
<feature type="transmembrane region" description="Helical" evidence="2">
    <location>
        <begin position="184"/>
        <end position="202"/>
    </location>
</feature>
<evidence type="ECO:0000313" key="3">
    <source>
        <dbReference type="EMBL" id="OJF09618.1"/>
    </source>
</evidence>
<feature type="region of interest" description="Disordered" evidence="1">
    <location>
        <begin position="208"/>
        <end position="232"/>
    </location>
</feature>
<gene>
    <name evidence="3" type="ORF">BG844_36640</name>
</gene>
<protein>
    <submittedName>
        <fullName evidence="3">Uncharacterized protein</fullName>
    </submittedName>
</protein>
<evidence type="ECO:0000256" key="2">
    <source>
        <dbReference type="SAM" id="Phobius"/>
    </source>
</evidence>
<keyword evidence="2" id="KW-0472">Membrane</keyword>
<feature type="region of interest" description="Disordered" evidence="1">
    <location>
        <begin position="137"/>
        <end position="157"/>
    </location>
</feature>
<keyword evidence="2" id="KW-0812">Transmembrane</keyword>
<evidence type="ECO:0000256" key="1">
    <source>
        <dbReference type="SAM" id="MobiDB-lite"/>
    </source>
</evidence>
<name>A0A1K0FX11_9ACTN</name>
<reference evidence="3 4" key="1">
    <citation type="submission" date="2016-09" db="EMBL/GenBank/DDBJ databases">
        <title>Couchioplanes caeruleus draft genome sequence.</title>
        <authorList>
            <person name="Sheehan J."/>
            <person name="Caffrey P."/>
        </authorList>
    </citation>
    <scope>NUCLEOTIDE SEQUENCE [LARGE SCALE GENOMIC DNA]</scope>
    <source>
        <strain evidence="3 4">DSM 43634</strain>
    </source>
</reference>
<keyword evidence="2" id="KW-1133">Transmembrane helix</keyword>
<feature type="region of interest" description="Disordered" evidence="1">
    <location>
        <begin position="263"/>
        <end position="296"/>
    </location>
</feature>
<dbReference type="RefSeq" id="WP_071810091.1">
    <property type="nucleotide sequence ID" value="NZ_MEIA01000555.1"/>
</dbReference>
<comment type="caution">
    <text evidence="3">The sequence shown here is derived from an EMBL/GenBank/DDBJ whole genome shotgun (WGS) entry which is preliminary data.</text>
</comment>
<evidence type="ECO:0000313" key="4">
    <source>
        <dbReference type="Proteomes" id="UP000182486"/>
    </source>
</evidence>
<sequence>MTGAEFSEVDFDLLADYVGGALDGTPDEAVVSALIVGHPAWRRAHAELSGAAEAMTAALGAWGAEPEPMPADVATRLDVALAAANSSIEAGAAANSINAGTATNGVDASAADSSVEASATAGDGLIAVGADAGSGGAEVGGVTSGADRVEPGGDGVAPVRRLVAVQDGDERATATRKRARRMRWAAPIGIAAGLVAFLGFGIPQFGGGETQEASTSAGSAADQAAPQSEAFGLPAGPARMLASGIDYTAATLPQAAPLTGPEDAAATVVPQPPGTQGVTPPSGAAQSGASQPVGPAVDASQKVRGMTEEPRSGVMISGDDPLQRLRVQEALLACIDAIGVANRAGAITAQGIDYARFEGAPALVVRFTAGNGTWVWAAGADCGTPGSGADKLGAVKVG</sequence>
<organism evidence="3 4">
    <name type="scientific">Couchioplanes caeruleus subsp. caeruleus</name>
    <dbReference type="NCBI Taxonomy" id="56427"/>
    <lineage>
        <taxon>Bacteria</taxon>
        <taxon>Bacillati</taxon>
        <taxon>Actinomycetota</taxon>
        <taxon>Actinomycetes</taxon>
        <taxon>Micromonosporales</taxon>
        <taxon>Micromonosporaceae</taxon>
        <taxon>Couchioplanes</taxon>
    </lineage>
</organism>